<comment type="caution">
    <text evidence="2">The sequence shown here is derived from an EMBL/GenBank/DDBJ whole genome shotgun (WGS) entry which is preliminary data.</text>
</comment>
<dbReference type="Gene3D" id="3.40.630.30">
    <property type="match status" value="1"/>
</dbReference>
<dbReference type="Pfam" id="PF13302">
    <property type="entry name" value="Acetyltransf_3"/>
    <property type="match status" value="1"/>
</dbReference>
<dbReference type="InterPro" id="IPR000182">
    <property type="entry name" value="GNAT_dom"/>
</dbReference>
<evidence type="ECO:0000313" key="2">
    <source>
        <dbReference type="EMBL" id="RUT05045.1"/>
    </source>
</evidence>
<feature type="domain" description="N-acetyltransferase" evidence="1">
    <location>
        <begin position="9"/>
        <end position="169"/>
    </location>
</feature>
<evidence type="ECO:0000313" key="3">
    <source>
        <dbReference type="Proteomes" id="UP000271624"/>
    </source>
</evidence>
<evidence type="ECO:0000259" key="1">
    <source>
        <dbReference type="PROSITE" id="PS51186"/>
    </source>
</evidence>
<name>A0A433VG36_9CYAN</name>
<dbReference type="PANTHER" id="PTHR43792:SF1">
    <property type="entry name" value="N-ACETYLTRANSFERASE DOMAIN-CONTAINING PROTEIN"/>
    <property type="match status" value="1"/>
</dbReference>
<dbReference type="PANTHER" id="PTHR43792">
    <property type="entry name" value="GNAT FAMILY, PUTATIVE (AFU_ORTHOLOGUE AFUA_3G00765)-RELATED-RELATED"/>
    <property type="match status" value="1"/>
</dbReference>
<dbReference type="RefSeq" id="WP_127082305.1">
    <property type="nucleotide sequence ID" value="NZ_RSCL01000009.1"/>
</dbReference>
<sequence>MKILETKRLLLRYLVPSDINSLWALYRDPEVSQYIPDAPRTYSEAKEELEWFQNGHPKHPQLGLWATIYKESGKLIGRCGLLPWTIDGQPEIEVAYLIAKAYWGQGLGTEAARAILDYGFDKLHLPRLICLIDQDNLASATVAKHIGMAFEKEWKHDLGAFLLYSRSKEPNPGH</sequence>
<reference evidence="2" key="2">
    <citation type="journal article" date="2019" name="Genome Biol. Evol.">
        <title>Day and night: Metabolic profiles and evolutionary relationships of six axenic non-marine cyanobacteria.</title>
        <authorList>
            <person name="Will S.E."/>
            <person name="Henke P."/>
            <person name="Boedeker C."/>
            <person name="Huang S."/>
            <person name="Brinkmann H."/>
            <person name="Rohde M."/>
            <person name="Jarek M."/>
            <person name="Friedl T."/>
            <person name="Seufert S."/>
            <person name="Schumacher M."/>
            <person name="Overmann J."/>
            <person name="Neumann-Schaal M."/>
            <person name="Petersen J."/>
        </authorList>
    </citation>
    <scope>NUCLEOTIDE SEQUENCE [LARGE SCALE GENOMIC DNA]</scope>
    <source>
        <strain evidence="2">PCC 7102</strain>
    </source>
</reference>
<dbReference type="PROSITE" id="PS51186">
    <property type="entry name" value="GNAT"/>
    <property type="match status" value="1"/>
</dbReference>
<protein>
    <submittedName>
        <fullName evidence="2">N-acetyltransferase GCN5</fullName>
    </submittedName>
</protein>
<dbReference type="InterPro" id="IPR016181">
    <property type="entry name" value="Acyl_CoA_acyltransferase"/>
</dbReference>
<dbReference type="InterPro" id="IPR051531">
    <property type="entry name" value="N-acetyltransferase"/>
</dbReference>
<dbReference type="GO" id="GO:0016747">
    <property type="term" value="F:acyltransferase activity, transferring groups other than amino-acyl groups"/>
    <property type="evidence" value="ECO:0007669"/>
    <property type="project" value="InterPro"/>
</dbReference>
<dbReference type="EMBL" id="RSCL01000009">
    <property type="protein sequence ID" value="RUT05045.1"/>
    <property type="molecule type" value="Genomic_DNA"/>
</dbReference>
<reference evidence="2" key="1">
    <citation type="submission" date="2018-12" db="EMBL/GenBank/DDBJ databases">
        <authorList>
            <person name="Will S."/>
            <person name="Neumann-Schaal M."/>
            <person name="Henke P."/>
        </authorList>
    </citation>
    <scope>NUCLEOTIDE SEQUENCE</scope>
    <source>
        <strain evidence="2">PCC 7102</strain>
    </source>
</reference>
<keyword evidence="3" id="KW-1185">Reference proteome</keyword>
<accession>A0A433VG36</accession>
<dbReference type="Proteomes" id="UP000271624">
    <property type="component" value="Unassembled WGS sequence"/>
</dbReference>
<dbReference type="AlphaFoldDB" id="A0A433VG36"/>
<dbReference type="CDD" id="cd04301">
    <property type="entry name" value="NAT_SF"/>
    <property type="match status" value="1"/>
</dbReference>
<organism evidence="2 3">
    <name type="scientific">Dulcicalothrix desertica PCC 7102</name>
    <dbReference type="NCBI Taxonomy" id="232991"/>
    <lineage>
        <taxon>Bacteria</taxon>
        <taxon>Bacillati</taxon>
        <taxon>Cyanobacteriota</taxon>
        <taxon>Cyanophyceae</taxon>
        <taxon>Nostocales</taxon>
        <taxon>Calotrichaceae</taxon>
        <taxon>Dulcicalothrix</taxon>
    </lineage>
</organism>
<dbReference type="OrthoDB" id="509947at2"/>
<proteinExistence type="predicted"/>
<gene>
    <name evidence="2" type="ORF">DSM106972_038660</name>
</gene>
<keyword evidence="2" id="KW-0808">Transferase</keyword>
<dbReference type="SUPFAM" id="SSF55729">
    <property type="entry name" value="Acyl-CoA N-acyltransferases (Nat)"/>
    <property type="match status" value="1"/>
</dbReference>